<dbReference type="Gramene" id="Psat01G0423100-T1">
    <property type="protein sequence ID" value="KAI5446306.1"/>
    <property type="gene ID" value="KIW84_014231"/>
</dbReference>
<dbReference type="AlphaFoldDB" id="A0A9D5BMM2"/>
<gene>
    <name evidence="1" type="ORF">KIW84_014231</name>
</gene>
<sequence length="98" mass="11649">MAIDKPRRVIKPPQRLGYANLIAYALISASEVLDEKPRYYKEVMRSRNKTEWMKAMDDEMKSLHDNHTWISLGCRLNSKTLKLRCEVSQLFQTELYVW</sequence>
<reference evidence="1 2" key="1">
    <citation type="journal article" date="2022" name="Nat. Genet.">
        <title>Improved pea reference genome and pan-genome highlight genomic features and evolutionary characteristics.</title>
        <authorList>
            <person name="Yang T."/>
            <person name="Liu R."/>
            <person name="Luo Y."/>
            <person name="Hu S."/>
            <person name="Wang D."/>
            <person name="Wang C."/>
            <person name="Pandey M.K."/>
            <person name="Ge S."/>
            <person name="Xu Q."/>
            <person name="Li N."/>
            <person name="Li G."/>
            <person name="Huang Y."/>
            <person name="Saxena R.K."/>
            <person name="Ji Y."/>
            <person name="Li M."/>
            <person name="Yan X."/>
            <person name="He Y."/>
            <person name="Liu Y."/>
            <person name="Wang X."/>
            <person name="Xiang C."/>
            <person name="Varshney R.K."/>
            <person name="Ding H."/>
            <person name="Gao S."/>
            <person name="Zong X."/>
        </authorList>
    </citation>
    <scope>NUCLEOTIDE SEQUENCE [LARGE SCALE GENOMIC DNA]</scope>
    <source>
        <strain evidence="1 2">cv. Zhongwan 6</strain>
    </source>
</reference>
<protein>
    <recommendedName>
        <fullName evidence="3">Retrovirus-related Pol polyprotein from transposon TNT 1-94</fullName>
    </recommendedName>
</protein>
<name>A0A9D5BMM2_PEA</name>
<evidence type="ECO:0000313" key="1">
    <source>
        <dbReference type="EMBL" id="KAI5446306.1"/>
    </source>
</evidence>
<comment type="caution">
    <text evidence="1">The sequence shown here is derived from an EMBL/GenBank/DDBJ whole genome shotgun (WGS) entry which is preliminary data.</text>
</comment>
<proteinExistence type="predicted"/>
<dbReference type="EMBL" id="JAMSHJ010000001">
    <property type="protein sequence ID" value="KAI5446306.1"/>
    <property type="molecule type" value="Genomic_DNA"/>
</dbReference>
<dbReference type="Proteomes" id="UP001058974">
    <property type="component" value="Chromosome 1"/>
</dbReference>
<keyword evidence="2" id="KW-1185">Reference proteome</keyword>
<organism evidence="1 2">
    <name type="scientific">Pisum sativum</name>
    <name type="common">Garden pea</name>
    <name type="synonym">Lathyrus oleraceus</name>
    <dbReference type="NCBI Taxonomy" id="3888"/>
    <lineage>
        <taxon>Eukaryota</taxon>
        <taxon>Viridiplantae</taxon>
        <taxon>Streptophyta</taxon>
        <taxon>Embryophyta</taxon>
        <taxon>Tracheophyta</taxon>
        <taxon>Spermatophyta</taxon>
        <taxon>Magnoliopsida</taxon>
        <taxon>eudicotyledons</taxon>
        <taxon>Gunneridae</taxon>
        <taxon>Pentapetalae</taxon>
        <taxon>rosids</taxon>
        <taxon>fabids</taxon>
        <taxon>Fabales</taxon>
        <taxon>Fabaceae</taxon>
        <taxon>Papilionoideae</taxon>
        <taxon>50 kb inversion clade</taxon>
        <taxon>NPAAA clade</taxon>
        <taxon>Hologalegina</taxon>
        <taxon>IRL clade</taxon>
        <taxon>Fabeae</taxon>
        <taxon>Lathyrus</taxon>
    </lineage>
</organism>
<evidence type="ECO:0000313" key="2">
    <source>
        <dbReference type="Proteomes" id="UP001058974"/>
    </source>
</evidence>
<accession>A0A9D5BMM2</accession>
<evidence type="ECO:0008006" key="3">
    <source>
        <dbReference type="Google" id="ProtNLM"/>
    </source>
</evidence>